<accession>A0A381P9J1</accession>
<dbReference type="GO" id="GO:0019752">
    <property type="term" value="P:carboxylic acid metabolic process"/>
    <property type="evidence" value="ECO:0007669"/>
    <property type="project" value="UniProtKB-ARBA"/>
</dbReference>
<dbReference type="Pfam" id="PF01557">
    <property type="entry name" value="FAA_hydrolase"/>
    <property type="match status" value="1"/>
</dbReference>
<dbReference type="FunFam" id="3.90.850.10:FF:000002">
    <property type="entry name" value="2-hydroxyhepta-2,4-diene-1,7-dioate isomerase"/>
    <property type="match status" value="1"/>
</dbReference>
<reference evidence="4" key="1">
    <citation type="submission" date="2018-05" db="EMBL/GenBank/DDBJ databases">
        <authorList>
            <person name="Lanie J.A."/>
            <person name="Ng W.-L."/>
            <person name="Kazmierczak K.M."/>
            <person name="Andrzejewski T.M."/>
            <person name="Davidsen T.M."/>
            <person name="Wayne K.J."/>
            <person name="Tettelin H."/>
            <person name="Glass J.I."/>
            <person name="Rusch D."/>
            <person name="Podicherti R."/>
            <person name="Tsui H.-C.T."/>
            <person name="Winkler M.E."/>
        </authorList>
    </citation>
    <scope>NUCLEOTIDE SEQUENCE</scope>
</reference>
<dbReference type="GO" id="GO:0016853">
    <property type="term" value="F:isomerase activity"/>
    <property type="evidence" value="ECO:0007669"/>
    <property type="project" value="UniProtKB-ARBA"/>
</dbReference>
<evidence type="ECO:0000313" key="4">
    <source>
        <dbReference type="EMBL" id="SUZ63590.1"/>
    </source>
</evidence>
<keyword evidence="2" id="KW-0479">Metal-binding</keyword>
<proteinExistence type="inferred from homology"/>
<name>A0A381P9J1_9ZZZZ</name>
<dbReference type="InterPro" id="IPR011234">
    <property type="entry name" value="Fumarylacetoacetase-like_C"/>
</dbReference>
<dbReference type="AlphaFoldDB" id="A0A381P9J1"/>
<dbReference type="EMBL" id="UINC01000920">
    <property type="protein sequence ID" value="SUZ63590.1"/>
    <property type="molecule type" value="Genomic_DNA"/>
</dbReference>
<dbReference type="InterPro" id="IPR036663">
    <property type="entry name" value="Fumarylacetoacetase_C_sf"/>
</dbReference>
<dbReference type="Gene3D" id="3.90.850.10">
    <property type="entry name" value="Fumarylacetoacetase-like, C-terminal domain"/>
    <property type="match status" value="1"/>
</dbReference>
<evidence type="ECO:0000256" key="2">
    <source>
        <dbReference type="ARBA" id="ARBA00022723"/>
    </source>
</evidence>
<feature type="domain" description="Fumarylacetoacetase-like C-terminal" evidence="3">
    <location>
        <begin position="77"/>
        <end position="281"/>
    </location>
</feature>
<evidence type="ECO:0000259" key="3">
    <source>
        <dbReference type="Pfam" id="PF01557"/>
    </source>
</evidence>
<dbReference type="InterPro" id="IPR051121">
    <property type="entry name" value="FAH"/>
</dbReference>
<comment type="similarity">
    <text evidence="1">Belongs to the FAH family.</text>
</comment>
<evidence type="ECO:0000256" key="1">
    <source>
        <dbReference type="ARBA" id="ARBA00010211"/>
    </source>
</evidence>
<dbReference type="PANTHER" id="PTHR42796">
    <property type="entry name" value="FUMARYLACETOACETATE HYDROLASE DOMAIN-CONTAINING PROTEIN 2A-RELATED"/>
    <property type="match status" value="1"/>
</dbReference>
<dbReference type="GO" id="GO:0046872">
    <property type="term" value="F:metal ion binding"/>
    <property type="evidence" value="ECO:0007669"/>
    <property type="project" value="UniProtKB-KW"/>
</dbReference>
<protein>
    <recommendedName>
        <fullName evidence="3">Fumarylacetoacetase-like C-terminal domain-containing protein</fullName>
    </recommendedName>
</protein>
<gene>
    <name evidence="4" type="ORF">METZ01_LOCUS16444</name>
</gene>
<organism evidence="4">
    <name type="scientific">marine metagenome</name>
    <dbReference type="NCBI Taxonomy" id="408172"/>
    <lineage>
        <taxon>unclassified sequences</taxon>
        <taxon>metagenomes</taxon>
        <taxon>ecological metagenomes</taxon>
    </lineage>
</organism>
<sequence>MKLATFTHGGDTRIGVVVGELVVDLSRAAPELPTNMRDFLVAGDEAMMVAREAQTASEHALAVVDVELEAPVVNPGKILAIGLNYADHIEESGAETPKVQMWFNKQTTATNGPYGDINKPSVSDLLDYEGELVFVIGKRAKHVPKERAHEVIAGYCCGNDVSVRDWQMRSQTMQIGKSFDTHAPFGPWMVTPDELGDPHDLALRTYVNGEKRQDTNTEHMVFDCFDQIAHLTQAFTLEPGDVIYTGTSSGVAAAQRPPPWLVVGDLVRVEIENIGYIENKVFLESGDSVLE</sequence>
<dbReference type="PANTHER" id="PTHR42796:SF4">
    <property type="entry name" value="FUMARYLACETOACETATE HYDROLASE DOMAIN-CONTAINING PROTEIN 2A"/>
    <property type="match status" value="1"/>
</dbReference>
<dbReference type="SUPFAM" id="SSF56529">
    <property type="entry name" value="FAH"/>
    <property type="match status" value="1"/>
</dbReference>